<name>A0A250FNJ9_9FLAO</name>
<dbReference type="SUPFAM" id="SSF52058">
    <property type="entry name" value="L domain-like"/>
    <property type="match status" value="1"/>
</dbReference>
<dbReference type="KEGG" id="cgh:CGC50_05470"/>
<dbReference type="Pfam" id="PF13306">
    <property type="entry name" value="LRR_5"/>
    <property type="match status" value="1"/>
</dbReference>
<dbReference type="InterPro" id="IPR053139">
    <property type="entry name" value="Surface_bspA-like"/>
</dbReference>
<dbReference type="OrthoDB" id="1147843at2"/>
<dbReference type="PANTHER" id="PTHR45661">
    <property type="entry name" value="SURFACE ANTIGEN"/>
    <property type="match status" value="1"/>
</dbReference>
<reference evidence="2" key="1">
    <citation type="submission" date="2017-06" db="EMBL/GenBank/DDBJ databases">
        <title>Capnocytophaga spp. assemblies.</title>
        <authorList>
            <person name="Gulvik C.A."/>
        </authorList>
    </citation>
    <scope>NUCLEOTIDE SEQUENCE [LARGE SCALE GENOMIC DNA]</scope>
    <source>
        <strain evidence="2">H1496</strain>
    </source>
</reference>
<organism evidence="1 2">
    <name type="scientific">Capnocytophaga gingivalis</name>
    <dbReference type="NCBI Taxonomy" id="1017"/>
    <lineage>
        <taxon>Bacteria</taxon>
        <taxon>Pseudomonadati</taxon>
        <taxon>Bacteroidota</taxon>
        <taxon>Flavobacteriia</taxon>
        <taxon>Flavobacteriales</taxon>
        <taxon>Flavobacteriaceae</taxon>
        <taxon>Capnocytophaga</taxon>
    </lineage>
</organism>
<dbReference type="Proteomes" id="UP000217250">
    <property type="component" value="Chromosome"/>
</dbReference>
<protein>
    <submittedName>
        <fullName evidence="1">Cell surface protein</fullName>
    </submittedName>
</protein>
<dbReference type="InterPro" id="IPR026906">
    <property type="entry name" value="LRR_5"/>
</dbReference>
<dbReference type="EMBL" id="CP022386">
    <property type="protein sequence ID" value="ATA86663.1"/>
    <property type="molecule type" value="Genomic_DNA"/>
</dbReference>
<accession>A0A250FNJ9</accession>
<sequence>MKKILFLALTVAAFIGCSKSSDDPKSDDPKENRIPASYYKLSEDGLTLLKWEDTNTTSLDMQADSKLQKVNTIAANAFRDSKVENITLPNNLKEIGDYAFINSRLHTITFNTSSSVTFGQAVFEDTQLVSVKLPNTKEIPASSFSGCVNLKEVQFGKTEKIGERAFRGCVALTQINLDNTTLTEIGERAFAGCENVEKVILPSTIKKIDKVAFFACFRLSTLIVKAIEVPTLVDPNALNNGSSIRRNILVPSSSVQKYKGAPNWNFYSDEISAILEI</sequence>
<dbReference type="PROSITE" id="PS51257">
    <property type="entry name" value="PROKAR_LIPOPROTEIN"/>
    <property type="match status" value="1"/>
</dbReference>
<evidence type="ECO:0000313" key="2">
    <source>
        <dbReference type="Proteomes" id="UP000217250"/>
    </source>
</evidence>
<dbReference type="InterPro" id="IPR032675">
    <property type="entry name" value="LRR_dom_sf"/>
</dbReference>
<proteinExistence type="predicted"/>
<dbReference type="AlphaFoldDB" id="A0A250FNJ9"/>
<evidence type="ECO:0000313" key="1">
    <source>
        <dbReference type="EMBL" id="ATA86663.1"/>
    </source>
</evidence>
<dbReference type="RefSeq" id="WP_095910011.1">
    <property type="nucleotide sequence ID" value="NZ_CP022386.1"/>
</dbReference>
<dbReference type="GeneID" id="84808014"/>
<gene>
    <name evidence="1" type="ORF">CGC50_05470</name>
</gene>
<dbReference type="Gene3D" id="3.80.10.10">
    <property type="entry name" value="Ribonuclease Inhibitor"/>
    <property type="match status" value="1"/>
</dbReference>
<dbReference type="PANTHER" id="PTHR45661:SF3">
    <property type="entry name" value="IG-LIKE DOMAIN-CONTAINING PROTEIN"/>
    <property type="match status" value="1"/>
</dbReference>